<evidence type="ECO:0000256" key="1">
    <source>
        <dbReference type="SAM" id="MobiDB-lite"/>
    </source>
</evidence>
<proteinExistence type="predicted"/>
<organism evidence="2 3">
    <name type="scientific">Vanrija albida</name>
    <dbReference type="NCBI Taxonomy" id="181172"/>
    <lineage>
        <taxon>Eukaryota</taxon>
        <taxon>Fungi</taxon>
        <taxon>Dikarya</taxon>
        <taxon>Basidiomycota</taxon>
        <taxon>Agaricomycotina</taxon>
        <taxon>Tremellomycetes</taxon>
        <taxon>Trichosporonales</taxon>
        <taxon>Trichosporonaceae</taxon>
        <taxon>Vanrija</taxon>
    </lineage>
</organism>
<feature type="compositionally biased region" description="Pro residues" evidence="1">
    <location>
        <begin position="830"/>
        <end position="841"/>
    </location>
</feature>
<evidence type="ECO:0008006" key="4">
    <source>
        <dbReference type="Google" id="ProtNLM"/>
    </source>
</evidence>
<evidence type="ECO:0000313" key="3">
    <source>
        <dbReference type="Proteomes" id="UP001565368"/>
    </source>
</evidence>
<feature type="compositionally biased region" description="Polar residues" evidence="1">
    <location>
        <begin position="870"/>
        <end position="879"/>
    </location>
</feature>
<feature type="region of interest" description="Disordered" evidence="1">
    <location>
        <begin position="604"/>
        <end position="705"/>
    </location>
</feature>
<feature type="compositionally biased region" description="Polar residues" evidence="1">
    <location>
        <begin position="570"/>
        <end position="579"/>
    </location>
</feature>
<gene>
    <name evidence="2" type="ORF">Q8F55_004850</name>
</gene>
<name>A0ABR3PZZ8_9TREE</name>
<dbReference type="RefSeq" id="XP_069207997.1">
    <property type="nucleotide sequence ID" value="XM_069353355.1"/>
</dbReference>
<sequence>MAASTQPGGVMGLDNIQQPTVSAWERRPGAMAVYKSSRARPNKHQYGWGNLPDQLIHRIVSHVNDLPQPELLRPLPPPHAAVARALVQRRWVAAARLVSAGWCAAIDTHPFWTQYEAAINPATSGDDHNNNKTGPSLTPYQSARRGTMSVCIPCRLSLRNPYPGHGLQRVNTTVLGFVASCQFHTEGGFCRDCLRENVLQTPGRDPADPISLRVSDPKDRDITGEIRGRRYTCHSCRQTVMYSMIRRELIKCARGGYIRGLDVPWHYMAPYHEYVWDGEGASDRQAIRIVEELFLAQHTRWTDWERRMLEVQRELMIVKVCQFENKAANVIRNHIEAVRQLCNSVWGEENEDMIDITRLQRAWRQEFETGRYTEREHRVELSRILTGEPQPRLLEYLRTLLQCLCLDRWAYDRVEHGLWVLPSDDVDQVVRPDTQLFTPLREYTLMTFNPLKHDEARFGSHNQQALALGDGQFKWTTPGVILPPERILNIMNEKFTQLLVRRLEIPLATIVEYKRMSCNDDDGGAEKVCDAVQLPDILGLLHNQASWMEGWPFDEAAPPSDAGGDDVVSGTASPASTGSPRIELIEYEEASPRIEVIKLEADGDDNYGVRDGWSSGVDEEEEEEMMSEDDAPLDYTTPDDDEWEAASSETDGAEEEEEEMNDQPAQPVRPRLGDRQETSNSSEGESTRTALVTPDDSPDLLVGSIELAPIDADDAVVFTHAPTTPRNVESNDTAMSPTLGKRKSPGDDDREEPPARRRSPQTSHSDSGSPTLSLESSLESEDKSPVLVNIGSTPSDGVAAPAAPAVAPNTSLPTPPSEEPSPKAERNREAPPPPPPPPRAAPAPTIITMIPAGVEHKIATQRIREDSPESDISSQTSDASWEFPNEAPYVPPRDVQLGPGTTGILTAAWWNACEPVRTCRCSICQRARPIDMFLAATGYVLETQGIHIA</sequence>
<dbReference type="Proteomes" id="UP001565368">
    <property type="component" value="Unassembled WGS sequence"/>
</dbReference>
<feature type="region of interest" description="Disordered" evidence="1">
    <location>
        <begin position="551"/>
        <end position="583"/>
    </location>
</feature>
<reference evidence="2 3" key="1">
    <citation type="submission" date="2023-08" db="EMBL/GenBank/DDBJ databases">
        <title>Annotated Genome Sequence of Vanrija albida AlHP1.</title>
        <authorList>
            <person name="Herzog R."/>
        </authorList>
    </citation>
    <scope>NUCLEOTIDE SEQUENCE [LARGE SCALE GENOMIC DNA]</scope>
    <source>
        <strain evidence="2 3">AlHP1</strain>
    </source>
</reference>
<feature type="compositionally biased region" description="Polar residues" evidence="1">
    <location>
        <begin position="678"/>
        <end position="690"/>
    </location>
</feature>
<evidence type="ECO:0000313" key="2">
    <source>
        <dbReference type="EMBL" id="KAL1408053.1"/>
    </source>
</evidence>
<dbReference type="GeneID" id="95985893"/>
<feature type="region of interest" description="Disordered" evidence="1">
    <location>
        <begin position="863"/>
        <end position="884"/>
    </location>
</feature>
<protein>
    <recommendedName>
        <fullName evidence="4">F-box domain-containing protein</fullName>
    </recommendedName>
</protein>
<feature type="compositionally biased region" description="Basic and acidic residues" evidence="1">
    <location>
        <begin position="744"/>
        <end position="755"/>
    </location>
</feature>
<feature type="compositionally biased region" description="Basic and acidic residues" evidence="1">
    <location>
        <begin position="820"/>
        <end position="829"/>
    </location>
</feature>
<feature type="compositionally biased region" description="Polar residues" evidence="1">
    <location>
        <begin position="721"/>
        <end position="736"/>
    </location>
</feature>
<feature type="region of interest" description="Disordered" evidence="1">
    <location>
        <begin position="721"/>
        <end position="843"/>
    </location>
</feature>
<feature type="compositionally biased region" description="Low complexity" evidence="1">
    <location>
        <begin position="765"/>
        <end position="777"/>
    </location>
</feature>
<keyword evidence="3" id="KW-1185">Reference proteome</keyword>
<feature type="compositionally biased region" description="Acidic residues" evidence="1">
    <location>
        <begin position="651"/>
        <end position="661"/>
    </location>
</feature>
<feature type="compositionally biased region" description="Low complexity" evidence="1">
    <location>
        <begin position="798"/>
        <end position="812"/>
    </location>
</feature>
<dbReference type="EMBL" id="JBBXJM010000004">
    <property type="protein sequence ID" value="KAL1408053.1"/>
    <property type="molecule type" value="Genomic_DNA"/>
</dbReference>
<comment type="caution">
    <text evidence="2">The sequence shown here is derived from an EMBL/GenBank/DDBJ whole genome shotgun (WGS) entry which is preliminary data.</text>
</comment>
<feature type="compositionally biased region" description="Acidic residues" evidence="1">
    <location>
        <begin position="617"/>
        <end position="644"/>
    </location>
</feature>
<accession>A0ABR3PZZ8</accession>